<evidence type="ECO:0000313" key="1">
    <source>
        <dbReference type="EMBL" id="GAA0168230.1"/>
    </source>
</evidence>
<name>A0AAV3QZ86_LITER</name>
<organism evidence="1 2">
    <name type="scientific">Lithospermum erythrorhizon</name>
    <name type="common">Purple gromwell</name>
    <name type="synonym">Lithospermum officinale var. erythrorhizon</name>
    <dbReference type="NCBI Taxonomy" id="34254"/>
    <lineage>
        <taxon>Eukaryota</taxon>
        <taxon>Viridiplantae</taxon>
        <taxon>Streptophyta</taxon>
        <taxon>Embryophyta</taxon>
        <taxon>Tracheophyta</taxon>
        <taxon>Spermatophyta</taxon>
        <taxon>Magnoliopsida</taxon>
        <taxon>eudicotyledons</taxon>
        <taxon>Gunneridae</taxon>
        <taxon>Pentapetalae</taxon>
        <taxon>asterids</taxon>
        <taxon>lamiids</taxon>
        <taxon>Boraginales</taxon>
        <taxon>Boraginaceae</taxon>
        <taxon>Boraginoideae</taxon>
        <taxon>Lithospermeae</taxon>
        <taxon>Lithospermum</taxon>
    </lineage>
</organism>
<sequence>MKDLGVLKYFLGVEVARSHEGLFLLQRKYAMDIVSEVGLLGARPIAFPKEQNHRLGSSTSPLIQDVERFRRLIVFLGDSPISWKTKKQVTVSRSSAEAEYSQSAIHLAQNPVFHECTKHIEIDCHFLRDAILDGTIRMSHVLPLSKIADLFTKSLGRKQFKFLLHKLGIQDLHAST</sequence>
<dbReference type="Proteomes" id="UP001454036">
    <property type="component" value="Unassembled WGS sequence"/>
</dbReference>
<reference evidence="1 2" key="1">
    <citation type="submission" date="2024-01" db="EMBL/GenBank/DDBJ databases">
        <title>The complete chloroplast genome sequence of Lithospermum erythrorhizon: insights into the phylogenetic relationship among Boraginaceae species and the maternal lineages of purple gromwells.</title>
        <authorList>
            <person name="Okada T."/>
            <person name="Watanabe K."/>
        </authorList>
    </citation>
    <scope>NUCLEOTIDE SEQUENCE [LARGE SCALE GENOMIC DNA]</scope>
</reference>
<protein>
    <submittedName>
        <fullName evidence="1">Uncharacterized protein</fullName>
    </submittedName>
</protein>
<gene>
    <name evidence="1" type="ORF">LIER_40521</name>
</gene>
<dbReference type="CDD" id="cd09272">
    <property type="entry name" value="RNase_HI_RT_Ty1"/>
    <property type="match status" value="1"/>
</dbReference>
<dbReference type="AlphaFoldDB" id="A0AAV3QZ86"/>
<comment type="caution">
    <text evidence="1">The sequence shown here is derived from an EMBL/GenBank/DDBJ whole genome shotgun (WGS) entry which is preliminary data.</text>
</comment>
<dbReference type="PANTHER" id="PTHR11439">
    <property type="entry name" value="GAG-POL-RELATED RETROTRANSPOSON"/>
    <property type="match status" value="1"/>
</dbReference>
<keyword evidence="2" id="KW-1185">Reference proteome</keyword>
<accession>A0AAV3QZ86</accession>
<dbReference type="EMBL" id="BAABME010023525">
    <property type="protein sequence ID" value="GAA0168230.1"/>
    <property type="molecule type" value="Genomic_DNA"/>
</dbReference>
<proteinExistence type="predicted"/>
<evidence type="ECO:0000313" key="2">
    <source>
        <dbReference type="Proteomes" id="UP001454036"/>
    </source>
</evidence>
<dbReference type="PANTHER" id="PTHR11439:SF470">
    <property type="entry name" value="CYSTEINE-RICH RLK (RECEPTOR-LIKE PROTEIN KINASE) 8"/>
    <property type="match status" value="1"/>
</dbReference>